<dbReference type="GO" id="GO:0033842">
    <property type="term" value="F:N-acetyl-beta-glucosaminyl-derivative 4-beta-N-acetylgalactosaminyltransferase activity"/>
    <property type="evidence" value="ECO:0007669"/>
    <property type="project" value="TreeGrafter"/>
</dbReference>
<comment type="caution">
    <text evidence="3">The sequence shown here is derived from an EMBL/GenBank/DDBJ whole genome shotgun (WGS) entry which is preliminary data.</text>
</comment>
<evidence type="ECO:0000259" key="2">
    <source>
        <dbReference type="Pfam" id="PF02709"/>
    </source>
</evidence>
<dbReference type="Proteomes" id="UP001162162">
    <property type="component" value="Unassembled WGS sequence"/>
</dbReference>
<protein>
    <recommendedName>
        <fullName evidence="2">Galactosyltransferase C-terminal domain-containing protein</fullName>
    </recommendedName>
</protein>
<evidence type="ECO:0000313" key="3">
    <source>
        <dbReference type="EMBL" id="KAJ8943110.1"/>
    </source>
</evidence>
<dbReference type="EMBL" id="JAPWTK010000301">
    <property type="protein sequence ID" value="KAJ8943110.1"/>
    <property type="molecule type" value="Genomic_DNA"/>
</dbReference>
<dbReference type="InterPro" id="IPR029044">
    <property type="entry name" value="Nucleotide-diphossugar_trans"/>
</dbReference>
<proteinExistence type="predicted"/>
<dbReference type="GO" id="GO:0006688">
    <property type="term" value="P:glycosphingolipid biosynthetic process"/>
    <property type="evidence" value="ECO:0007669"/>
    <property type="project" value="TreeGrafter"/>
</dbReference>
<dbReference type="GO" id="GO:0005794">
    <property type="term" value="C:Golgi apparatus"/>
    <property type="evidence" value="ECO:0007669"/>
    <property type="project" value="TreeGrafter"/>
</dbReference>
<dbReference type="GO" id="GO:0016020">
    <property type="term" value="C:membrane"/>
    <property type="evidence" value="ECO:0007669"/>
    <property type="project" value="GOC"/>
</dbReference>
<dbReference type="GO" id="GO:0008378">
    <property type="term" value="F:galactosyltransferase activity"/>
    <property type="evidence" value="ECO:0007669"/>
    <property type="project" value="TreeGrafter"/>
</dbReference>
<dbReference type="AlphaFoldDB" id="A0AAV8XVP3"/>
<dbReference type="PRINTS" id="PR02050">
    <property type="entry name" value="B14GALTRFASE"/>
</dbReference>
<dbReference type="PANTHER" id="PTHR19300:SF48">
    <property type="entry name" value="BETA-1,4-N-ACETYLGALACTOSAMINYLTRANSFERASE"/>
    <property type="match status" value="1"/>
</dbReference>
<dbReference type="PANTHER" id="PTHR19300">
    <property type="entry name" value="BETA-1,4-GALACTOSYLTRANSFERASE"/>
    <property type="match status" value="1"/>
</dbReference>
<dbReference type="InterPro" id="IPR003859">
    <property type="entry name" value="Galactosyl_T"/>
</dbReference>
<dbReference type="SUPFAM" id="SSF53448">
    <property type="entry name" value="Nucleotide-diphospho-sugar transferases"/>
    <property type="match status" value="1"/>
</dbReference>
<sequence>MTWTYYPLTLGIYTVAQNYPRHMSSSLDTFRYNLPYLTLFGGAISILSRQFLEVNGMSNNFFGWGGEDDDFYRRLVTHNIHPCRFSPEVSRYTMLPHKKERAKCSKFSRDSRLQNCMQSFCLTFLQIVKFEDMAHLSERQPIEIIMIYGYGNRKRTRSEVCTVFNGIYPDTPVSQGTVCQLIKKFRETGNVKDVKRIGRPKLATSEEKAFNVLLTIEETPQVSTREVADNLEISYMLVNLRIDDRFTVLENSVVKQPIDGINSLPHQYSIKLEDLYTRIIVP</sequence>
<feature type="domain" description="Galactosyltransferase C-terminal" evidence="2">
    <location>
        <begin position="21"/>
        <end position="98"/>
    </location>
</feature>
<gene>
    <name evidence="3" type="ORF">NQ318_011876</name>
</gene>
<dbReference type="GO" id="GO:0005975">
    <property type="term" value="P:carbohydrate metabolic process"/>
    <property type="evidence" value="ECO:0007669"/>
    <property type="project" value="InterPro"/>
</dbReference>
<accession>A0AAV8XVP3</accession>
<dbReference type="Gene3D" id="3.90.550.10">
    <property type="entry name" value="Spore Coat Polysaccharide Biosynthesis Protein SpsA, Chain A"/>
    <property type="match status" value="1"/>
</dbReference>
<evidence type="ECO:0000313" key="4">
    <source>
        <dbReference type="Proteomes" id="UP001162162"/>
    </source>
</evidence>
<organism evidence="3 4">
    <name type="scientific">Aromia moschata</name>
    <dbReference type="NCBI Taxonomy" id="1265417"/>
    <lineage>
        <taxon>Eukaryota</taxon>
        <taxon>Metazoa</taxon>
        <taxon>Ecdysozoa</taxon>
        <taxon>Arthropoda</taxon>
        <taxon>Hexapoda</taxon>
        <taxon>Insecta</taxon>
        <taxon>Pterygota</taxon>
        <taxon>Neoptera</taxon>
        <taxon>Endopterygota</taxon>
        <taxon>Coleoptera</taxon>
        <taxon>Polyphaga</taxon>
        <taxon>Cucujiformia</taxon>
        <taxon>Chrysomeloidea</taxon>
        <taxon>Cerambycidae</taxon>
        <taxon>Cerambycinae</taxon>
        <taxon>Callichromatini</taxon>
        <taxon>Aromia</taxon>
    </lineage>
</organism>
<keyword evidence="4" id="KW-1185">Reference proteome</keyword>
<name>A0AAV8XVP3_9CUCU</name>
<evidence type="ECO:0000256" key="1">
    <source>
        <dbReference type="ARBA" id="ARBA00022679"/>
    </source>
</evidence>
<reference evidence="3" key="1">
    <citation type="journal article" date="2023" name="Insect Mol. Biol.">
        <title>Genome sequencing provides insights into the evolution of gene families encoding plant cell wall-degrading enzymes in longhorned beetles.</title>
        <authorList>
            <person name="Shin N.R."/>
            <person name="Okamura Y."/>
            <person name="Kirsch R."/>
            <person name="Pauchet Y."/>
        </authorList>
    </citation>
    <scope>NUCLEOTIDE SEQUENCE</scope>
    <source>
        <strain evidence="3">AMC_N1</strain>
    </source>
</reference>
<dbReference type="Pfam" id="PF02709">
    <property type="entry name" value="Glyco_transf_7C"/>
    <property type="match status" value="1"/>
</dbReference>
<dbReference type="InterPro" id="IPR027791">
    <property type="entry name" value="Galactosyl_T_C"/>
</dbReference>
<keyword evidence="1" id="KW-0808">Transferase</keyword>